<reference evidence="10 11" key="1">
    <citation type="submission" date="2020-03" db="EMBL/GenBank/DDBJ databases">
        <title>Complete genome sequence of Orbus sp. IPMB12 (BCRC 80908).</title>
        <authorList>
            <person name="Lo W.-S."/>
            <person name="Chang T.-H."/>
            <person name="Kuo C.-H."/>
        </authorList>
    </citation>
    <scope>NUCLEOTIDE SEQUENCE [LARGE SCALE GENOMIC DNA]</scope>
    <source>
        <strain evidence="10 11">IPMB12</strain>
    </source>
</reference>
<evidence type="ECO:0000256" key="3">
    <source>
        <dbReference type="ARBA" id="ARBA00022670"/>
    </source>
</evidence>
<dbReference type="CDD" id="cd07018">
    <property type="entry name" value="S49_SppA_67K_type"/>
    <property type="match status" value="1"/>
</dbReference>
<evidence type="ECO:0000256" key="7">
    <source>
        <dbReference type="PIRSR" id="PIRSR001217-1"/>
    </source>
</evidence>
<keyword evidence="8" id="KW-1133">Transmembrane helix</keyword>
<keyword evidence="4 10" id="KW-0378">Hydrolase</keyword>
<dbReference type="NCBIfam" id="TIGR00705">
    <property type="entry name" value="SppA_67K"/>
    <property type="match status" value="1"/>
</dbReference>
<dbReference type="KEGG" id="orb:IPMB12_08150"/>
<dbReference type="InterPro" id="IPR047272">
    <property type="entry name" value="S49_SppA_C"/>
</dbReference>
<dbReference type="InterPro" id="IPR002142">
    <property type="entry name" value="Peptidase_S49"/>
</dbReference>
<dbReference type="FunCoup" id="A0A6G9ICV1">
    <property type="interactions" value="207"/>
</dbReference>
<protein>
    <submittedName>
        <fullName evidence="10">Signal peptide peptidase SppA</fullName>
        <ecNumber evidence="10">3.4.21.-</ecNumber>
    </submittedName>
</protein>
<feature type="domain" description="Peptidase S49" evidence="9">
    <location>
        <begin position="141"/>
        <end position="297"/>
    </location>
</feature>
<dbReference type="InterPro" id="IPR004635">
    <property type="entry name" value="Pept_S49_SppA"/>
</dbReference>
<dbReference type="GO" id="GO:0008236">
    <property type="term" value="F:serine-type peptidase activity"/>
    <property type="evidence" value="ECO:0007669"/>
    <property type="project" value="UniProtKB-KW"/>
</dbReference>
<keyword evidence="8" id="KW-0812">Transmembrane</keyword>
<evidence type="ECO:0000313" key="11">
    <source>
        <dbReference type="Proteomes" id="UP000501168"/>
    </source>
</evidence>
<dbReference type="Proteomes" id="UP000501168">
    <property type="component" value="Chromosome"/>
</dbReference>
<dbReference type="InterPro" id="IPR029045">
    <property type="entry name" value="ClpP/crotonase-like_dom_sf"/>
</dbReference>
<dbReference type="Gene3D" id="6.20.330.10">
    <property type="match status" value="1"/>
</dbReference>
<evidence type="ECO:0000256" key="5">
    <source>
        <dbReference type="ARBA" id="ARBA00022825"/>
    </source>
</evidence>
<dbReference type="EMBL" id="CP050253">
    <property type="protein sequence ID" value="QIQ21652.1"/>
    <property type="molecule type" value="Genomic_DNA"/>
</dbReference>
<dbReference type="CDD" id="cd07023">
    <property type="entry name" value="S49_Sppa_N_C"/>
    <property type="match status" value="1"/>
</dbReference>
<gene>
    <name evidence="10" type="primary">sppA</name>
    <name evidence="10" type="ORF">IPMB12_08150</name>
</gene>
<dbReference type="InParanoid" id="A0A6G9ICV1"/>
<comment type="subcellular location">
    <subcellularLocation>
        <location evidence="1">Membrane</location>
    </subcellularLocation>
</comment>
<proteinExistence type="inferred from homology"/>
<dbReference type="NCBIfam" id="TIGR00706">
    <property type="entry name" value="SppA_dom"/>
    <property type="match status" value="1"/>
</dbReference>
<dbReference type="NCBIfam" id="NF008195">
    <property type="entry name" value="PRK10949.1"/>
    <property type="match status" value="1"/>
</dbReference>
<sequence length="610" mass="68450">MSFWKVIGKIFKFAWKALNLIREIIMNIFFLIFILLFIGLWGLITEQENSSFIPQEGVLVLNIQGSIVDSPIYDDEFYKLRNKFSGENVDLTRENSLFTLTQKIHQATYDNNIQGIILELDNFTGTNLTSLQYIGKYLEEFRANDKAVYAIGSSYDQAQYYLASFADKIYLTPMGSVNVYGFSANSLYYKTLLDNLDVKVNVFRVGTYKSAVEPFLRDNMSEESRANTRRWLETMWNSYLEDTADNREMFANELVPEPTVMLSKLRQLSGDLTQYALNNNLVDEIVSTSEFGQEMDNLFSYSPRLSFYDYVLNTPEEVLNQNSEIAIVFVNGAITGGSNTESNAGSYTITGQLQSIRDNDHIKAVVVRIDSPGGSVDASEAIRSEIKAIRDTGTPVVVSMGSMAASGGYWIASESDYIVASPNTITGSIGIFGIIPTFEKTLDSVGIHTDGVSTSPLADLAFTKELNPLQNELMQLSIENGYQSFVNIVAKARGLTLDQVEKVAQGQVWIGTDAKSFNLVDQLGDFDDALNKAAELAHINEYRINWLKPEMNWFNTVFGNISASLPKSLAEMIYTQLPISKQLKQQTELWNNLTDSQNRYIYCLNCADVN</sequence>
<feature type="active site" description="Proton donor/acceptor" evidence="7">
    <location>
        <position position="209"/>
    </location>
</feature>
<evidence type="ECO:0000259" key="9">
    <source>
        <dbReference type="Pfam" id="PF01343"/>
    </source>
</evidence>
<evidence type="ECO:0000256" key="2">
    <source>
        <dbReference type="ARBA" id="ARBA00008683"/>
    </source>
</evidence>
<dbReference type="AlphaFoldDB" id="A0A6G9ICV1"/>
<dbReference type="PANTHER" id="PTHR33209">
    <property type="entry name" value="PROTEASE 4"/>
    <property type="match status" value="1"/>
</dbReference>
<dbReference type="EC" id="3.4.21.-" evidence="10"/>
<dbReference type="Gene3D" id="3.90.226.10">
    <property type="entry name" value="2-enoyl-CoA Hydratase, Chain A, domain 1"/>
    <property type="match status" value="3"/>
</dbReference>
<dbReference type="SUPFAM" id="SSF52096">
    <property type="entry name" value="ClpP/crotonase"/>
    <property type="match status" value="2"/>
</dbReference>
<keyword evidence="6 8" id="KW-0472">Membrane</keyword>
<feature type="transmembrane region" description="Helical" evidence="8">
    <location>
        <begin position="20"/>
        <end position="44"/>
    </location>
</feature>
<dbReference type="PANTHER" id="PTHR33209:SF1">
    <property type="entry name" value="PEPTIDASE S49 DOMAIN-CONTAINING PROTEIN"/>
    <property type="match status" value="1"/>
</dbReference>
<evidence type="ECO:0000256" key="4">
    <source>
        <dbReference type="ARBA" id="ARBA00022801"/>
    </source>
</evidence>
<accession>A0A6G9ICV1</accession>
<dbReference type="GO" id="GO:0016020">
    <property type="term" value="C:membrane"/>
    <property type="evidence" value="ECO:0007669"/>
    <property type="project" value="UniProtKB-SubCell"/>
</dbReference>
<dbReference type="RefSeq" id="WP_166916676.1">
    <property type="nucleotide sequence ID" value="NZ_CP050253.1"/>
</dbReference>
<organism evidence="10 11">
    <name type="scientific">Zophobihabitans entericus</name>
    <dbReference type="NCBI Taxonomy" id="1635327"/>
    <lineage>
        <taxon>Bacteria</taxon>
        <taxon>Pseudomonadati</taxon>
        <taxon>Pseudomonadota</taxon>
        <taxon>Gammaproteobacteria</taxon>
        <taxon>Orbales</taxon>
        <taxon>Orbaceae</taxon>
        <taxon>Zophobihabitans</taxon>
    </lineage>
</organism>
<dbReference type="GO" id="GO:0006465">
    <property type="term" value="P:signal peptide processing"/>
    <property type="evidence" value="ECO:0007669"/>
    <property type="project" value="InterPro"/>
</dbReference>
<feature type="active site" description="Nucleophile" evidence="7">
    <location>
        <position position="406"/>
    </location>
</feature>
<keyword evidence="3" id="KW-0645">Protease</keyword>
<evidence type="ECO:0000256" key="1">
    <source>
        <dbReference type="ARBA" id="ARBA00004370"/>
    </source>
</evidence>
<dbReference type="InterPro" id="IPR004634">
    <property type="entry name" value="Pept_S49_pIV"/>
</dbReference>
<feature type="domain" description="Peptidase S49" evidence="9">
    <location>
        <begin position="389"/>
        <end position="539"/>
    </location>
</feature>
<evidence type="ECO:0000313" key="10">
    <source>
        <dbReference type="EMBL" id="QIQ21652.1"/>
    </source>
</evidence>
<evidence type="ECO:0000256" key="6">
    <source>
        <dbReference type="ARBA" id="ARBA00023136"/>
    </source>
</evidence>
<dbReference type="InterPro" id="IPR047217">
    <property type="entry name" value="S49_SppA_67K_type_N"/>
</dbReference>
<keyword evidence="11" id="KW-1185">Reference proteome</keyword>
<evidence type="ECO:0000256" key="8">
    <source>
        <dbReference type="SAM" id="Phobius"/>
    </source>
</evidence>
<dbReference type="PIRSF" id="PIRSF001217">
    <property type="entry name" value="Protease_4_SppA"/>
    <property type="match status" value="1"/>
</dbReference>
<dbReference type="Pfam" id="PF01343">
    <property type="entry name" value="Peptidase_S49"/>
    <property type="match status" value="2"/>
</dbReference>
<comment type="similarity">
    <text evidence="2">Belongs to the peptidase S49 family.</text>
</comment>
<keyword evidence="5" id="KW-0720">Serine protease</keyword>
<name>A0A6G9ICV1_9GAMM</name>